<dbReference type="RefSeq" id="WP_377122691.1">
    <property type="nucleotide sequence ID" value="NZ_JBHUON010000001.1"/>
</dbReference>
<dbReference type="SUPFAM" id="SSF48452">
    <property type="entry name" value="TPR-like"/>
    <property type="match status" value="1"/>
</dbReference>
<gene>
    <name evidence="1" type="ORF">ACFSYC_01295</name>
</gene>
<dbReference type="Gene3D" id="1.25.40.10">
    <property type="entry name" value="Tetratricopeptide repeat domain"/>
    <property type="match status" value="1"/>
</dbReference>
<sequence>MKRLILLLTFCILGFNASAQFWRLWRKPLPAITAVQMQPPVIAIKKAPIPLNAIIEMELDVSDYVKGVQEASMIKVAKHHMRFRQYVDASYSFNDLADLYVRQNRFSEAKWFLLQSNAIARNTDNNRHIISNLLILADIKSVIGETALALLDLQEARKIAMSKDVKIDISAIDKKIKNLQNNKTTLTKVELRYANAVEIANSIKAAPVN</sequence>
<accession>A0ABW5XMZ8</accession>
<protein>
    <recommendedName>
        <fullName evidence="3">MalT-like TPR region domain-containing protein</fullName>
    </recommendedName>
</protein>
<evidence type="ECO:0000313" key="1">
    <source>
        <dbReference type="EMBL" id="MFD2863308.1"/>
    </source>
</evidence>
<organism evidence="1 2">
    <name type="scientific">Mucilaginibacter antarcticus</name>
    <dbReference type="NCBI Taxonomy" id="1855725"/>
    <lineage>
        <taxon>Bacteria</taxon>
        <taxon>Pseudomonadati</taxon>
        <taxon>Bacteroidota</taxon>
        <taxon>Sphingobacteriia</taxon>
        <taxon>Sphingobacteriales</taxon>
        <taxon>Sphingobacteriaceae</taxon>
        <taxon>Mucilaginibacter</taxon>
    </lineage>
</organism>
<evidence type="ECO:0008006" key="3">
    <source>
        <dbReference type="Google" id="ProtNLM"/>
    </source>
</evidence>
<dbReference type="EMBL" id="JBHUON010000001">
    <property type="protein sequence ID" value="MFD2863308.1"/>
    <property type="molecule type" value="Genomic_DNA"/>
</dbReference>
<reference evidence="2" key="1">
    <citation type="journal article" date="2019" name="Int. J. Syst. Evol. Microbiol.">
        <title>The Global Catalogue of Microorganisms (GCM) 10K type strain sequencing project: providing services to taxonomists for standard genome sequencing and annotation.</title>
        <authorList>
            <consortium name="The Broad Institute Genomics Platform"/>
            <consortium name="The Broad Institute Genome Sequencing Center for Infectious Disease"/>
            <person name="Wu L."/>
            <person name="Ma J."/>
        </authorList>
    </citation>
    <scope>NUCLEOTIDE SEQUENCE [LARGE SCALE GENOMIC DNA]</scope>
    <source>
        <strain evidence="2">KCTC 52232</strain>
    </source>
</reference>
<evidence type="ECO:0000313" key="2">
    <source>
        <dbReference type="Proteomes" id="UP001597601"/>
    </source>
</evidence>
<proteinExistence type="predicted"/>
<name>A0ABW5XMZ8_9SPHI</name>
<dbReference type="Proteomes" id="UP001597601">
    <property type="component" value="Unassembled WGS sequence"/>
</dbReference>
<keyword evidence="2" id="KW-1185">Reference proteome</keyword>
<dbReference type="InterPro" id="IPR011990">
    <property type="entry name" value="TPR-like_helical_dom_sf"/>
</dbReference>
<comment type="caution">
    <text evidence="1">The sequence shown here is derived from an EMBL/GenBank/DDBJ whole genome shotgun (WGS) entry which is preliminary data.</text>
</comment>